<protein>
    <recommendedName>
        <fullName evidence="4">Antitoxin MazE</fullName>
    </recommendedName>
</protein>
<name>A0A1G9VUR3_9BACT</name>
<reference evidence="2 3" key="1">
    <citation type="submission" date="2016-10" db="EMBL/GenBank/DDBJ databases">
        <authorList>
            <person name="de Groot N.N."/>
        </authorList>
    </citation>
    <scope>NUCLEOTIDE SEQUENCE [LARGE SCALE GENOMIC DNA]</scope>
    <source>
        <strain evidence="2 3">DSM 25186</strain>
    </source>
</reference>
<evidence type="ECO:0008006" key="4">
    <source>
        <dbReference type="Google" id="ProtNLM"/>
    </source>
</evidence>
<dbReference type="SUPFAM" id="SSF89447">
    <property type="entry name" value="AbrB/MazE/MraZ-like"/>
    <property type="match status" value="1"/>
</dbReference>
<accession>A0A1G9VUR3</accession>
<dbReference type="RefSeq" id="WP_089688845.1">
    <property type="nucleotide sequence ID" value="NZ_FNFO01000024.1"/>
</dbReference>
<dbReference type="AlphaFoldDB" id="A0A1G9VUR3"/>
<evidence type="ECO:0000256" key="1">
    <source>
        <dbReference type="SAM" id="MobiDB-lite"/>
    </source>
</evidence>
<evidence type="ECO:0000313" key="3">
    <source>
        <dbReference type="Proteomes" id="UP000198510"/>
    </source>
</evidence>
<feature type="region of interest" description="Disordered" evidence="1">
    <location>
        <begin position="68"/>
        <end position="88"/>
    </location>
</feature>
<dbReference type="OrthoDB" id="9795766at2"/>
<keyword evidence="3" id="KW-1185">Reference proteome</keyword>
<evidence type="ECO:0000313" key="2">
    <source>
        <dbReference type="EMBL" id="SDM75890.1"/>
    </source>
</evidence>
<gene>
    <name evidence="2" type="ORF">SAMN05421823_12412</name>
</gene>
<proteinExistence type="predicted"/>
<organism evidence="2 3">
    <name type="scientific">Catalinimonas alkaloidigena</name>
    <dbReference type="NCBI Taxonomy" id="1075417"/>
    <lineage>
        <taxon>Bacteria</taxon>
        <taxon>Pseudomonadati</taxon>
        <taxon>Bacteroidota</taxon>
        <taxon>Cytophagia</taxon>
        <taxon>Cytophagales</taxon>
        <taxon>Catalimonadaceae</taxon>
        <taxon>Catalinimonas</taxon>
    </lineage>
</organism>
<dbReference type="EMBL" id="FNFO01000024">
    <property type="protein sequence ID" value="SDM75890.1"/>
    <property type="molecule type" value="Genomic_DNA"/>
</dbReference>
<dbReference type="InterPro" id="IPR037914">
    <property type="entry name" value="SpoVT-AbrB_sf"/>
</dbReference>
<sequence length="88" mass="9815">MNAIIDKVRNVSISKAITTPAPFIQQWGLADQVELTLQEGCLIVRPVAGTPHPRMGWEAQFQQALADGHTPNPELLEGFSNDFDQEEW</sequence>
<dbReference type="Proteomes" id="UP000198510">
    <property type="component" value="Unassembled WGS sequence"/>
</dbReference>